<feature type="transmembrane region" description="Helical" evidence="3">
    <location>
        <begin position="44"/>
        <end position="66"/>
    </location>
</feature>
<dbReference type="GO" id="GO:0016020">
    <property type="term" value="C:membrane"/>
    <property type="evidence" value="ECO:0007669"/>
    <property type="project" value="InterPro"/>
</dbReference>
<dbReference type="InterPro" id="IPR009825">
    <property type="entry name" value="ECF_substrate-spec-like"/>
</dbReference>
<reference evidence="4 5" key="1">
    <citation type="submission" date="2010-08" db="EMBL/GenBank/DDBJ databases">
        <authorList>
            <consortium name="US DOE Joint Genome Institute (JGI-PGF)"/>
            <person name="Lucas S."/>
            <person name="Copeland A."/>
            <person name="Lapidus A."/>
            <person name="Cheng J.-F."/>
            <person name="Bruce D."/>
            <person name="Goodwin L."/>
            <person name="Pitluck S."/>
            <person name="Land M.L."/>
            <person name="Hauser L."/>
            <person name="Chang Y.-J."/>
            <person name="Anderson I.J."/>
            <person name="Johnson E."/>
            <person name="Mulhopadhyay B."/>
            <person name="Kyrpides N."/>
            <person name="Woyke T.J."/>
        </authorList>
    </citation>
    <scope>NUCLEOTIDE SEQUENCE [LARGE SCALE GENOMIC DNA]</scope>
    <source>
        <strain evidence="4 5">6</strain>
    </source>
</reference>
<feature type="transmembrane region" description="Helical" evidence="3">
    <location>
        <begin position="73"/>
        <end position="97"/>
    </location>
</feature>
<dbReference type="PANTHER" id="PTHR37815:SF3">
    <property type="entry name" value="UPF0397 PROTEIN SPR0429"/>
    <property type="match status" value="1"/>
</dbReference>
<dbReference type="Pfam" id="PF07155">
    <property type="entry name" value="ECF-ribofla_trS"/>
    <property type="match status" value="1"/>
</dbReference>
<dbReference type="eggNOG" id="COG4720">
    <property type="taxonomic scope" value="Bacteria"/>
</dbReference>
<accession>I5AT57</accession>
<dbReference type="Gene3D" id="1.10.1760.20">
    <property type="match status" value="1"/>
</dbReference>
<evidence type="ECO:0000256" key="2">
    <source>
        <dbReference type="ARBA" id="ARBA00022989"/>
    </source>
</evidence>
<dbReference type="HOGENOM" id="CLU_084705_1_0_9"/>
<dbReference type="PANTHER" id="PTHR37815">
    <property type="entry name" value="UPF0397 PROTEIN BC_2624-RELATED"/>
    <property type="match status" value="1"/>
</dbReference>
<evidence type="ECO:0000313" key="5">
    <source>
        <dbReference type="Proteomes" id="UP000005753"/>
    </source>
</evidence>
<evidence type="ECO:0000256" key="1">
    <source>
        <dbReference type="ARBA" id="ARBA00022692"/>
    </source>
</evidence>
<dbReference type="Proteomes" id="UP000005753">
    <property type="component" value="Chromosome"/>
</dbReference>
<evidence type="ECO:0000313" key="4">
    <source>
        <dbReference type="EMBL" id="EIM56980.1"/>
    </source>
</evidence>
<reference evidence="4 5" key="2">
    <citation type="submission" date="2012-02" db="EMBL/GenBank/DDBJ databases">
        <title>Improved High-Quality Draft sequence of Eubacterium cellulosolvens 6.</title>
        <authorList>
            <consortium name="US DOE Joint Genome Institute"/>
            <person name="Lucas S."/>
            <person name="Han J."/>
            <person name="Lapidus A."/>
            <person name="Cheng J.-F."/>
            <person name="Goodwin L."/>
            <person name="Pitluck S."/>
            <person name="Peters L."/>
            <person name="Mikhailova N."/>
            <person name="Gu W."/>
            <person name="Detter J.C."/>
            <person name="Han C."/>
            <person name="Tapia R."/>
            <person name="Land M."/>
            <person name="Hauser L."/>
            <person name="Kyrpides N."/>
            <person name="Ivanova N."/>
            <person name="Pagani I."/>
            <person name="Johnson E."/>
            <person name="Mukhopadhyay B."/>
            <person name="Anderson I."/>
            <person name="Woyke T."/>
        </authorList>
    </citation>
    <scope>NUCLEOTIDE SEQUENCE [LARGE SCALE GENOMIC DNA]</scope>
    <source>
        <strain evidence="4 5">6</strain>
    </source>
</reference>
<organism evidence="4 5">
    <name type="scientific">Eubacterium cellulosolvens (strain ATCC 43171 / JCM 9499 / 6)</name>
    <name type="common">Cillobacterium cellulosolvens</name>
    <dbReference type="NCBI Taxonomy" id="633697"/>
    <lineage>
        <taxon>Bacteria</taxon>
        <taxon>Bacillati</taxon>
        <taxon>Bacillota</taxon>
        <taxon>Clostridia</taxon>
        <taxon>Eubacteriales</taxon>
        <taxon>Eubacteriaceae</taxon>
        <taxon>Eubacterium</taxon>
    </lineage>
</organism>
<feature type="transmembrane region" description="Helical" evidence="3">
    <location>
        <begin position="109"/>
        <end position="129"/>
    </location>
</feature>
<keyword evidence="2 3" id="KW-1133">Transmembrane helix</keyword>
<dbReference type="AlphaFoldDB" id="I5AT57"/>
<keyword evidence="3" id="KW-0472">Membrane</keyword>
<dbReference type="STRING" id="633697.EubceDRAFT1_1163"/>
<gene>
    <name evidence="4" type="ORF">EubceDRAFT1_1163</name>
</gene>
<dbReference type="EMBL" id="CM001487">
    <property type="protein sequence ID" value="EIM56980.1"/>
    <property type="molecule type" value="Genomic_DNA"/>
</dbReference>
<evidence type="ECO:0000256" key="3">
    <source>
        <dbReference type="SAM" id="Phobius"/>
    </source>
</evidence>
<protein>
    <submittedName>
        <fullName evidence="4">Putative membrane protein</fullName>
    </submittedName>
</protein>
<name>I5AT57_EUBC6</name>
<sequence>MKSQISAKTLASAAMFAALTFLATSVLKIPTPTLGYIHIGDAFVLLSGVLFGPLTGGLAAGLGSALADLLGGYVIWAPFTFIVKFLTAFTAALIFRLITSRMDGRHSDILPMVLSGIAGETVMVLGYLLTNIILVTATSGSFTSASLAAAVISSIAEIPFNLVQGLTGIIIGTTIQPIFRHLAPTTAATA</sequence>
<keyword evidence="5" id="KW-1185">Reference proteome</keyword>
<proteinExistence type="predicted"/>
<keyword evidence="1 3" id="KW-0812">Transmembrane</keyword>